<organism evidence="3 4">
    <name type="scientific">Meloidogyne enterolobii</name>
    <name type="common">Root-knot nematode worm</name>
    <name type="synonym">Meloidogyne mayaguensis</name>
    <dbReference type="NCBI Taxonomy" id="390850"/>
    <lineage>
        <taxon>Eukaryota</taxon>
        <taxon>Metazoa</taxon>
        <taxon>Ecdysozoa</taxon>
        <taxon>Nematoda</taxon>
        <taxon>Chromadorea</taxon>
        <taxon>Rhabditida</taxon>
        <taxon>Tylenchina</taxon>
        <taxon>Tylenchomorpha</taxon>
        <taxon>Tylenchoidea</taxon>
        <taxon>Meloidogynidae</taxon>
        <taxon>Meloidogyninae</taxon>
        <taxon>Meloidogyne</taxon>
    </lineage>
</organism>
<gene>
    <name evidence="3" type="ORF">MENT_LOCUS38648</name>
</gene>
<evidence type="ECO:0000313" key="4">
    <source>
        <dbReference type="Proteomes" id="UP000580250"/>
    </source>
</evidence>
<sequence length="275" mass="32032">MQLVLNFEPDRNTGRNEPFITLSHSQILIQSYSPKKKILINEKHYKNPIGPGMPIVMRIIASEGLYIININEGDNLFYYQNAYPHWSINRVEVFGYIYNVLFNEMSDKCQKLTSNITEAKLDANTKRIEKQLNSRSEVIIRGKTPDIFRENITINFLHAAIKWNETLGNTVFQMNLTRNSVCIDSYTNGFWIKLKSEVTNICSNHQSLKENEQIKLSLTFKNSSVWYILETKEDVFENHVGLDIPISLSQYIQVRNSFFINLRDVNSKTHDKNRS</sequence>
<reference evidence="3 4" key="1">
    <citation type="submission" date="2020-08" db="EMBL/GenBank/DDBJ databases">
        <authorList>
            <person name="Koutsovoulos G."/>
            <person name="Danchin GJ E."/>
        </authorList>
    </citation>
    <scope>NUCLEOTIDE SEQUENCE [LARGE SCALE GENOMIC DNA]</scope>
</reference>
<evidence type="ECO:0000313" key="3">
    <source>
        <dbReference type="EMBL" id="CAD2186177.1"/>
    </source>
</evidence>
<feature type="domain" description="Galectin" evidence="2">
    <location>
        <begin position="1"/>
        <end position="103"/>
    </location>
</feature>
<dbReference type="Gene3D" id="2.60.120.200">
    <property type="match status" value="1"/>
</dbReference>
<accession>A0A6V7WGP1</accession>
<evidence type="ECO:0000259" key="2">
    <source>
        <dbReference type="PROSITE" id="PS51304"/>
    </source>
</evidence>
<dbReference type="Proteomes" id="UP000580250">
    <property type="component" value="Unassembled WGS sequence"/>
</dbReference>
<dbReference type="PROSITE" id="PS51304">
    <property type="entry name" value="GALECTIN"/>
    <property type="match status" value="1"/>
</dbReference>
<name>A0A6V7WGP1_MELEN</name>
<evidence type="ECO:0000256" key="1">
    <source>
        <dbReference type="ARBA" id="ARBA00022734"/>
    </source>
</evidence>
<protein>
    <recommendedName>
        <fullName evidence="2">Galectin domain-containing protein</fullName>
    </recommendedName>
</protein>
<dbReference type="EMBL" id="CAJEWN010000576">
    <property type="protein sequence ID" value="CAD2186177.1"/>
    <property type="molecule type" value="Genomic_DNA"/>
</dbReference>
<comment type="caution">
    <text evidence="3">The sequence shown here is derived from an EMBL/GenBank/DDBJ whole genome shotgun (WGS) entry which is preliminary data.</text>
</comment>
<dbReference type="InterPro" id="IPR001079">
    <property type="entry name" value="Galectin_CRD"/>
</dbReference>
<keyword evidence="1" id="KW-0430">Lectin</keyword>
<dbReference type="AlphaFoldDB" id="A0A6V7WGP1"/>
<dbReference type="GO" id="GO:0030246">
    <property type="term" value="F:carbohydrate binding"/>
    <property type="evidence" value="ECO:0007669"/>
    <property type="project" value="UniProtKB-KW"/>
</dbReference>
<proteinExistence type="predicted"/>